<evidence type="ECO:0000313" key="4">
    <source>
        <dbReference type="Proteomes" id="UP001164506"/>
    </source>
</evidence>
<dbReference type="RefSeq" id="WP_267259967.1">
    <property type="nucleotide sequence ID" value="NZ_CP084204.1"/>
</dbReference>
<organism evidence="3 4">
    <name type="scientific">Streptomyces tanashiensis</name>
    <dbReference type="NCBI Taxonomy" id="67367"/>
    <lineage>
        <taxon>Bacteria</taxon>
        <taxon>Bacillati</taxon>
        <taxon>Actinomycetota</taxon>
        <taxon>Actinomycetes</taxon>
        <taxon>Kitasatosporales</taxon>
        <taxon>Streptomycetaceae</taxon>
        <taxon>Streptomyces</taxon>
    </lineage>
</organism>
<feature type="transmembrane region" description="Helical" evidence="1">
    <location>
        <begin position="121"/>
        <end position="139"/>
    </location>
</feature>
<feature type="transmembrane region" description="Helical" evidence="1">
    <location>
        <begin position="265"/>
        <end position="285"/>
    </location>
</feature>
<evidence type="ECO:0000256" key="1">
    <source>
        <dbReference type="SAM" id="Phobius"/>
    </source>
</evidence>
<keyword evidence="1" id="KW-1133">Transmembrane helix</keyword>
<name>A0ABY6R5U7_9ACTN</name>
<feature type="domain" description="DUF3592" evidence="2">
    <location>
        <begin position="182"/>
        <end position="254"/>
    </location>
</feature>
<gene>
    <name evidence="3" type="ORF">LDH80_34125</name>
</gene>
<accession>A0ABY6R5U7</accession>
<feature type="transmembrane region" description="Helical" evidence="1">
    <location>
        <begin position="145"/>
        <end position="162"/>
    </location>
</feature>
<keyword evidence="1" id="KW-0472">Membrane</keyword>
<dbReference type="Pfam" id="PF12158">
    <property type="entry name" value="DUF3592"/>
    <property type="match status" value="1"/>
</dbReference>
<dbReference type="GeneID" id="95604586"/>
<dbReference type="Proteomes" id="UP001164506">
    <property type="component" value="Chromosome"/>
</dbReference>
<dbReference type="InterPro" id="IPR021994">
    <property type="entry name" value="DUF3592"/>
</dbReference>
<keyword evidence="1" id="KW-0812">Transmembrane</keyword>
<proteinExistence type="predicted"/>
<keyword evidence="4" id="KW-1185">Reference proteome</keyword>
<evidence type="ECO:0000259" key="2">
    <source>
        <dbReference type="Pfam" id="PF12158"/>
    </source>
</evidence>
<sequence>MDLHGYLALWCVAFGALALIGYGRSLAGATRAQRTVTAVGRIDRVREPRHGSSPKDGISVVVTFHDPSTGEEFTVTNDGERGERITTAWTGREIGVRYPRGRPHAFRFTGSLDPAGRGLGWPNFAAFLVYAGLVVVTAIERGWPWALFGFGWPWAVSLVYHLPGNVRDVNRRLATLASLIAVPGRVVAVLRNVSTDDDGHTSTSLMPVVSFTTREGTAVTAYCEAGLPDPAAAYGRDVTVHYAPADPAVFTLDAEAERRHPRQDIVLNVVGLLFVVATTAVGVVAL</sequence>
<dbReference type="EMBL" id="CP084204">
    <property type="protein sequence ID" value="UZX25438.1"/>
    <property type="molecule type" value="Genomic_DNA"/>
</dbReference>
<reference evidence="3" key="1">
    <citation type="submission" date="2021-09" db="EMBL/GenBank/DDBJ databases">
        <title>Complete genome sequence and metabolic characterization of Streptomyces tanashiensis DSM 731 the producer of antibacterial Kalafungin and diverse secondary metabolites.</title>
        <authorList>
            <person name="Abbasi M.N."/>
            <person name="Anwar M.N."/>
            <person name="Alam K."/>
            <person name="Shoaib M."/>
            <person name="Lin Z."/>
            <person name="Hayat M."/>
            <person name="Ali M.I."/>
            <person name="Malik H.M.T."/>
            <person name="Ahmed I."/>
            <person name="Li A."/>
            <person name="Hailong Wang H."/>
            <person name="Zhang Y."/>
        </authorList>
    </citation>
    <scope>NUCLEOTIDE SEQUENCE</scope>
    <source>
        <strain evidence="3">Kala</strain>
    </source>
</reference>
<feature type="transmembrane region" description="Helical" evidence="1">
    <location>
        <begin position="6"/>
        <end position="24"/>
    </location>
</feature>
<evidence type="ECO:0000313" key="3">
    <source>
        <dbReference type="EMBL" id="UZX25438.1"/>
    </source>
</evidence>
<protein>
    <submittedName>
        <fullName evidence="3">DUF3592 domain-containing protein</fullName>
    </submittedName>
</protein>